<dbReference type="EMBL" id="JAFBCV010000007">
    <property type="protein sequence ID" value="MBM7839190.1"/>
    <property type="molecule type" value="Genomic_DNA"/>
</dbReference>
<keyword evidence="4 6" id="KW-1133">Transmembrane helix</keyword>
<evidence type="ECO:0000256" key="2">
    <source>
        <dbReference type="ARBA" id="ARBA00022475"/>
    </source>
</evidence>
<keyword evidence="8" id="KW-1185">Reference proteome</keyword>
<evidence type="ECO:0000256" key="4">
    <source>
        <dbReference type="ARBA" id="ARBA00022989"/>
    </source>
</evidence>
<feature type="transmembrane region" description="Helical" evidence="6">
    <location>
        <begin position="204"/>
        <end position="222"/>
    </location>
</feature>
<protein>
    <submittedName>
        <fullName evidence="7">O-antigen/teichoic acid export membrane protein</fullName>
    </submittedName>
</protein>
<dbReference type="RefSeq" id="WP_204466501.1">
    <property type="nucleotide sequence ID" value="NZ_JAFBCV010000007.1"/>
</dbReference>
<feature type="transmembrane region" description="Helical" evidence="6">
    <location>
        <begin position="105"/>
        <end position="123"/>
    </location>
</feature>
<feature type="transmembrane region" description="Helical" evidence="6">
    <location>
        <begin position="354"/>
        <end position="375"/>
    </location>
</feature>
<proteinExistence type="predicted"/>
<evidence type="ECO:0000313" key="7">
    <source>
        <dbReference type="EMBL" id="MBM7839190.1"/>
    </source>
</evidence>
<keyword evidence="3 6" id="KW-0812">Transmembrane</keyword>
<evidence type="ECO:0000256" key="5">
    <source>
        <dbReference type="ARBA" id="ARBA00023136"/>
    </source>
</evidence>
<sequence length="478" mass="52456">MLARHAFAYLLSHGVPAIVGFVGIALYSRWLTPEEYGRYALLFASAAVMNAVVFEWLKVSVLRLQRNGAPNEVFYMSVKVVFFALLGITFVCASGFWLLSNGSQIDGFLILLALVLSWGQSWYQLNLSLLRAELKPLQYGKVAFARAVLGLALASLFIWFGYAEIGLLLGLIGGLLLSTMPLFRKRWGFSIKPALVSLPLLRSYAAYGLPLTITLLLGMIIHQSDRFIIGAMMGVEATGSYAVTYDLTEQSIFTLLLIVNLAAFPLAVKKLDNEGEQAANRQVKANMTLLLAIGLPMLIGFVMARESIATLFLGEAFRETAVSLIPFIAVGALLKGFKLYGIDILFHLKKQTKLQIIPVVLAAVANVGLTIWFIPSYGLQGAAIATVIAYALAILSSWFLLYFQQTSLPFPVKGFVKIMCAGTVMFFALLPFSSESSAFALILQILIGIFSYSVVLGLLSVKQIRLFLRKRTKQNETA</sequence>
<comment type="subcellular location">
    <subcellularLocation>
        <location evidence="1">Cell membrane</location>
        <topology evidence="1">Multi-pass membrane protein</topology>
    </subcellularLocation>
</comment>
<feature type="transmembrane region" description="Helical" evidence="6">
    <location>
        <begin position="166"/>
        <end position="183"/>
    </location>
</feature>
<feature type="transmembrane region" description="Helical" evidence="6">
    <location>
        <begin position="251"/>
        <end position="268"/>
    </location>
</feature>
<name>A0ABS2SWM4_9BACI</name>
<feature type="transmembrane region" description="Helical" evidence="6">
    <location>
        <begin position="381"/>
        <end position="403"/>
    </location>
</feature>
<organism evidence="7 8">
    <name type="scientific">Shouchella xiaoxiensis</name>
    <dbReference type="NCBI Taxonomy" id="766895"/>
    <lineage>
        <taxon>Bacteria</taxon>
        <taxon>Bacillati</taxon>
        <taxon>Bacillota</taxon>
        <taxon>Bacilli</taxon>
        <taxon>Bacillales</taxon>
        <taxon>Bacillaceae</taxon>
        <taxon>Shouchella</taxon>
    </lineage>
</organism>
<evidence type="ECO:0000256" key="1">
    <source>
        <dbReference type="ARBA" id="ARBA00004651"/>
    </source>
</evidence>
<feature type="transmembrane region" description="Helical" evidence="6">
    <location>
        <begin position="39"/>
        <end position="57"/>
    </location>
</feature>
<evidence type="ECO:0000256" key="6">
    <source>
        <dbReference type="SAM" id="Phobius"/>
    </source>
</evidence>
<feature type="transmembrane region" description="Helical" evidence="6">
    <location>
        <begin position="415"/>
        <end position="432"/>
    </location>
</feature>
<feature type="transmembrane region" description="Helical" evidence="6">
    <location>
        <begin position="7"/>
        <end position="27"/>
    </location>
</feature>
<dbReference type="InterPro" id="IPR050833">
    <property type="entry name" value="Poly_Biosynth_Transport"/>
</dbReference>
<accession>A0ABS2SWM4</accession>
<dbReference type="PANTHER" id="PTHR30250:SF31">
    <property type="entry name" value="INNER MEMBRANE PROTEIN YGHQ"/>
    <property type="match status" value="1"/>
</dbReference>
<feature type="transmembrane region" description="Helical" evidence="6">
    <location>
        <begin position="143"/>
        <end position="160"/>
    </location>
</feature>
<gene>
    <name evidence="7" type="ORF">JOC54_002461</name>
</gene>
<comment type="caution">
    <text evidence="7">The sequence shown here is derived from an EMBL/GenBank/DDBJ whole genome shotgun (WGS) entry which is preliminary data.</text>
</comment>
<feature type="transmembrane region" description="Helical" evidence="6">
    <location>
        <begin position="289"/>
        <end position="314"/>
    </location>
</feature>
<keyword evidence="2" id="KW-1003">Cell membrane</keyword>
<evidence type="ECO:0000313" key="8">
    <source>
        <dbReference type="Proteomes" id="UP001179280"/>
    </source>
</evidence>
<keyword evidence="5 6" id="KW-0472">Membrane</keyword>
<reference evidence="7" key="1">
    <citation type="submission" date="2021-01" db="EMBL/GenBank/DDBJ databases">
        <title>Genomic Encyclopedia of Type Strains, Phase IV (KMG-IV): sequencing the most valuable type-strain genomes for metagenomic binning, comparative biology and taxonomic classification.</title>
        <authorList>
            <person name="Goeker M."/>
        </authorList>
    </citation>
    <scope>NUCLEOTIDE SEQUENCE</scope>
    <source>
        <strain evidence="7">DSM 21943</strain>
    </source>
</reference>
<dbReference type="Pfam" id="PF13440">
    <property type="entry name" value="Polysacc_synt_3"/>
    <property type="match status" value="1"/>
</dbReference>
<feature type="transmembrane region" description="Helical" evidence="6">
    <location>
        <begin position="78"/>
        <end position="99"/>
    </location>
</feature>
<feature type="transmembrane region" description="Helical" evidence="6">
    <location>
        <begin position="320"/>
        <end position="342"/>
    </location>
</feature>
<feature type="transmembrane region" description="Helical" evidence="6">
    <location>
        <begin position="438"/>
        <end position="461"/>
    </location>
</feature>
<dbReference type="Proteomes" id="UP001179280">
    <property type="component" value="Unassembled WGS sequence"/>
</dbReference>
<evidence type="ECO:0000256" key="3">
    <source>
        <dbReference type="ARBA" id="ARBA00022692"/>
    </source>
</evidence>
<dbReference type="PANTHER" id="PTHR30250">
    <property type="entry name" value="PST FAMILY PREDICTED COLANIC ACID TRANSPORTER"/>
    <property type="match status" value="1"/>
</dbReference>